<evidence type="ECO:0000259" key="1">
    <source>
        <dbReference type="Pfam" id="PF05523"/>
    </source>
</evidence>
<sequence>MMTNPQIHPCRVRGVQLYEMPCVMDEVRGNLTVGQTPDGLPFVPQRYFITYGIPEGQTRGQHAHKCCTQFLVCAHGQCHVRVDDGTAQEDIHLDRPTLGVLVPPLVWAEEDRHSPDSALLVLASQPYEPDDYIRDYDEFLTMIRRTTTRP</sequence>
<protein>
    <recommendedName>
        <fullName evidence="1">Sugar 3,4-ketoisomerase QdtA cupin domain-containing protein</fullName>
    </recommendedName>
</protein>
<dbReference type="EMBL" id="BKAG01000034">
    <property type="protein sequence ID" value="GEP44691.1"/>
    <property type="molecule type" value="Genomic_DNA"/>
</dbReference>
<dbReference type="Pfam" id="PF05523">
    <property type="entry name" value="FdtA"/>
    <property type="match status" value="1"/>
</dbReference>
<reference evidence="2 3" key="1">
    <citation type="submission" date="2019-07" db="EMBL/GenBank/DDBJ databases">
        <title>Whole genome shotgun sequence of Brevifollis gellanilyticus NBRC 108608.</title>
        <authorList>
            <person name="Hosoyama A."/>
            <person name="Uohara A."/>
            <person name="Ohji S."/>
            <person name="Ichikawa N."/>
        </authorList>
    </citation>
    <scope>NUCLEOTIDE SEQUENCE [LARGE SCALE GENOMIC DNA]</scope>
    <source>
        <strain evidence="2 3">NBRC 108608</strain>
    </source>
</reference>
<comment type="caution">
    <text evidence="2">The sequence shown here is derived from an EMBL/GenBank/DDBJ whole genome shotgun (WGS) entry which is preliminary data.</text>
</comment>
<name>A0A512ME67_9BACT</name>
<gene>
    <name evidence="2" type="ORF">BGE01nite_39820</name>
</gene>
<dbReference type="InterPro" id="IPR014710">
    <property type="entry name" value="RmlC-like_jellyroll"/>
</dbReference>
<dbReference type="Proteomes" id="UP000321577">
    <property type="component" value="Unassembled WGS sequence"/>
</dbReference>
<proteinExistence type="predicted"/>
<dbReference type="SUPFAM" id="SSF51182">
    <property type="entry name" value="RmlC-like cupins"/>
    <property type="match status" value="1"/>
</dbReference>
<accession>A0A512ME67</accession>
<dbReference type="CDD" id="cd20292">
    <property type="entry name" value="cupin_QdtA-like"/>
    <property type="match status" value="1"/>
</dbReference>
<evidence type="ECO:0000313" key="2">
    <source>
        <dbReference type="EMBL" id="GEP44691.1"/>
    </source>
</evidence>
<evidence type="ECO:0000313" key="3">
    <source>
        <dbReference type="Proteomes" id="UP000321577"/>
    </source>
</evidence>
<organism evidence="2 3">
    <name type="scientific">Brevifollis gellanilyticus</name>
    <dbReference type="NCBI Taxonomy" id="748831"/>
    <lineage>
        <taxon>Bacteria</taxon>
        <taxon>Pseudomonadati</taxon>
        <taxon>Verrucomicrobiota</taxon>
        <taxon>Verrucomicrobiia</taxon>
        <taxon>Verrucomicrobiales</taxon>
        <taxon>Verrucomicrobiaceae</taxon>
    </lineage>
</organism>
<keyword evidence="3" id="KW-1185">Reference proteome</keyword>
<dbReference type="AlphaFoldDB" id="A0A512ME67"/>
<dbReference type="InterPro" id="IPR011051">
    <property type="entry name" value="RmlC_Cupin_sf"/>
</dbReference>
<feature type="domain" description="Sugar 3,4-ketoisomerase QdtA cupin" evidence="1">
    <location>
        <begin position="14"/>
        <end position="143"/>
    </location>
</feature>
<dbReference type="Gene3D" id="2.60.120.10">
    <property type="entry name" value="Jelly Rolls"/>
    <property type="match status" value="1"/>
</dbReference>
<dbReference type="InterPro" id="IPR008894">
    <property type="entry name" value="QdtA_cupin_dom"/>
</dbReference>